<organism evidence="1 2">
    <name type="scientific">Rahnella woolbedingensis</name>
    <dbReference type="NCBI Taxonomy" id="1510574"/>
    <lineage>
        <taxon>Bacteria</taxon>
        <taxon>Pseudomonadati</taxon>
        <taxon>Pseudomonadota</taxon>
        <taxon>Gammaproteobacteria</taxon>
        <taxon>Enterobacterales</taxon>
        <taxon>Yersiniaceae</taxon>
        <taxon>Rahnella</taxon>
    </lineage>
</organism>
<accession>A0A419N1X8</accession>
<evidence type="ECO:0000313" key="1">
    <source>
        <dbReference type="EMBL" id="RJT32051.1"/>
    </source>
</evidence>
<name>A0A419N1X8_9GAMM</name>
<dbReference type="AlphaFoldDB" id="A0A419N1X8"/>
<reference evidence="1 2" key="1">
    <citation type="submission" date="2018-09" db="EMBL/GenBank/DDBJ databases">
        <authorList>
            <person name="Le Fleche-Mateos A."/>
        </authorList>
    </citation>
    <scope>NUCLEOTIDE SEQUENCE [LARGE SCALE GENOMIC DNA]</scope>
    <source>
        <strain evidence="1 2">DSM 27399</strain>
    </source>
</reference>
<evidence type="ECO:0008006" key="3">
    <source>
        <dbReference type="Google" id="ProtNLM"/>
    </source>
</evidence>
<gene>
    <name evidence="1" type="ORF">D6C13_24670</name>
</gene>
<dbReference type="RefSeq" id="WP_120135265.1">
    <property type="nucleotide sequence ID" value="NZ_RAHH01000054.1"/>
</dbReference>
<keyword evidence="2" id="KW-1185">Reference proteome</keyword>
<dbReference type="OrthoDB" id="6615164at2"/>
<dbReference type="EMBL" id="RAHH01000054">
    <property type="protein sequence ID" value="RJT32051.1"/>
    <property type="molecule type" value="Genomic_DNA"/>
</dbReference>
<protein>
    <recommendedName>
        <fullName evidence="3">LF-82</fullName>
    </recommendedName>
</protein>
<sequence>MAKKDLGFDIVYRGETRDRIEPGKYVFFQRLKEHGGGYWLGHVYDDWFGFVIEEPVSLRYGMEMLQTIAGQQKDIMKFDDSLDNFMLTSE</sequence>
<dbReference type="Proteomes" id="UP000284908">
    <property type="component" value="Unassembled WGS sequence"/>
</dbReference>
<comment type="caution">
    <text evidence="1">The sequence shown here is derived from an EMBL/GenBank/DDBJ whole genome shotgun (WGS) entry which is preliminary data.</text>
</comment>
<evidence type="ECO:0000313" key="2">
    <source>
        <dbReference type="Proteomes" id="UP000284908"/>
    </source>
</evidence>
<proteinExistence type="predicted"/>